<evidence type="ECO:0000256" key="4">
    <source>
        <dbReference type="PIRSR" id="PIRSR000097-1"/>
    </source>
</evidence>
<dbReference type="HOGENOM" id="CLU_023205_0_1_9"/>
<accession>M5AZY9</accession>
<feature type="active site" description="Proton donor" evidence="4">
    <location>
        <position position="67"/>
    </location>
</feature>
<dbReference type="GO" id="GO:0016616">
    <property type="term" value="F:oxidoreductase activity, acting on the CH-OH group of donors, NAD or NADP as acceptor"/>
    <property type="evidence" value="ECO:0007669"/>
    <property type="project" value="UniProtKB-ARBA"/>
</dbReference>
<dbReference type="EMBL" id="AP012167">
    <property type="protein sequence ID" value="BAN06746.1"/>
    <property type="molecule type" value="Genomic_DNA"/>
</dbReference>
<dbReference type="InterPro" id="IPR036812">
    <property type="entry name" value="NAD(P)_OxRdtase_dom_sf"/>
</dbReference>
<dbReference type="PROSITE" id="PS00062">
    <property type="entry name" value="ALDOKETO_REDUCTASE_2"/>
    <property type="match status" value="1"/>
</dbReference>
<dbReference type="PATRIC" id="fig|1001583.3.peg.1095"/>
<reference evidence="8 9" key="1">
    <citation type="journal article" date="2013" name="PLoS ONE">
        <title>Genomic Analysis by Deep Sequencing of the Probiotic Lactobacillus brevis KB290 Harboring Nine Plasmids Reveals Genomic Stability.</title>
        <authorList>
            <person name="Fukao M."/>
            <person name="Oshima K."/>
            <person name="Morita H."/>
            <person name="Toh H."/>
            <person name="Suda W."/>
            <person name="Kim S.W."/>
            <person name="Suzuki S."/>
            <person name="Yakabe T."/>
            <person name="Hattori M."/>
            <person name="Yajima N."/>
        </authorList>
    </citation>
    <scope>NUCLEOTIDE SEQUENCE [LARGE SCALE GENOMIC DNA]</scope>
    <source>
        <strain evidence="8 9">KB290</strain>
    </source>
</reference>
<dbReference type="InterPro" id="IPR018170">
    <property type="entry name" value="Aldo/ket_reductase_CS"/>
</dbReference>
<feature type="domain" description="NADP-dependent oxidoreductase" evidence="7">
    <location>
        <begin position="43"/>
        <end position="275"/>
    </location>
</feature>
<feature type="site" description="Lowers pKa of active site Tyr" evidence="6">
    <location>
        <position position="92"/>
    </location>
</feature>
<evidence type="ECO:0000313" key="9">
    <source>
        <dbReference type="Proteomes" id="UP000012042"/>
    </source>
</evidence>
<dbReference type="InterPro" id="IPR020471">
    <property type="entry name" value="AKR"/>
</dbReference>
<organism evidence="8 9">
    <name type="scientific">Levilactobacillus brevis KB290</name>
    <dbReference type="NCBI Taxonomy" id="1001583"/>
    <lineage>
        <taxon>Bacteria</taxon>
        <taxon>Bacillati</taxon>
        <taxon>Bacillota</taxon>
        <taxon>Bacilli</taxon>
        <taxon>Lactobacillales</taxon>
        <taxon>Lactobacillaceae</taxon>
        <taxon>Levilactobacillus</taxon>
    </lineage>
</organism>
<dbReference type="PROSITE" id="PS00063">
    <property type="entry name" value="ALDOKETO_REDUCTASE_3"/>
    <property type="match status" value="1"/>
</dbReference>
<dbReference type="Pfam" id="PF00248">
    <property type="entry name" value="Aldo_ket_red"/>
    <property type="match status" value="1"/>
</dbReference>
<evidence type="ECO:0000259" key="7">
    <source>
        <dbReference type="Pfam" id="PF00248"/>
    </source>
</evidence>
<dbReference type="KEGG" id="lbk:LVISKB_1111"/>
<evidence type="ECO:0000256" key="5">
    <source>
        <dbReference type="PIRSR" id="PIRSR000097-2"/>
    </source>
</evidence>
<gene>
    <name evidence="8" type="ORF">LVISKB_1111</name>
</gene>
<comment type="similarity">
    <text evidence="1">Belongs to the aldo/keto reductase family.</text>
</comment>
<evidence type="ECO:0000256" key="6">
    <source>
        <dbReference type="PIRSR" id="PIRSR000097-3"/>
    </source>
</evidence>
<dbReference type="PIRSF" id="PIRSF000097">
    <property type="entry name" value="AKR"/>
    <property type="match status" value="1"/>
</dbReference>
<name>M5AZY9_LEVBR</name>
<dbReference type="Proteomes" id="UP000012042">
    <property type="component" value="Chromosome"/>
</dbReference>
<dbReference type="FunFam" id="3.20.20.100:FF:000015">
    <property type="entry name" value="Oxidoreductase, aldo/keto reductase family"/>
    <property type="match status" value="1"/>
</dbReference>
<dbReference type="PRINTS" id="PR00069">
    <property type="entry name" value="ALDKETRDTASE"/>
</dbReference>
<keyword evidence="3" id="KW-0560">Oxidoreductase</keyword>
<evidence type="ECO:0000256" key="2">
    <source>
        <dbReference type="ARBA" id="ARBA00022857"/>
    </source>
</evidence>
<dbReference type="AlphaFoldDB" id="M5AZY9"/>
<dbReference type="CDD" id="cd19133">
    <property type="entry name" value="AKR_AKR5F1"/>
    <property type="match status" value="1"/>
</dbReference>
<proteinExistence type="inferred from homology"/>
<keyword evidence="2" id="KW-0521">NADP</keyword>
<dbReference type="SUPFAM" id="SSF51430">
    <property type="entry name" value="NAD(P)-linked oxidoreductase"/>
    <property type="match status" value="1"/>
</dbReference>
<evidence type="ECO:0000256" key="3">
    <source>
        <dbReference type="ARBA" id="ARBA00023002"/>
    </source>
</evidence>
<evidence type="ECO:0000313" key="8">
    <source>
        <dbReference type="EMBL" id="BAN06746.1"/>
    </source>
</evidence>
<feature type="binding site" evidence="5">
    <location>
        <position position="125"/>
    </location>
    <ligand>
        <name>substrate</name>
    </ligand>
</feature>
<dbReference type="Gene3D" id="3.20.20.100">
    <property type="entry name" value="NADP-dependent oxidoreductase domain"/>
    <property type="match status" value="1"/>
</dbReference>
<evidence type="ECO:0000256" key="1">
    <source>
        <dbReference type="ARBA" id="ARBA00007905"/>
    </source>
</evidence>
<sequence>MFYHRSQSGNKKGFDHVSVPTIVLNNGVTMPQLGFGVFQVPDLAECETAVTQAIQTGYRLIDTATAYQNETAVGRAIQQSGVARSDLFVTSKLWVSEFTYERAKKGIDASLQRLGLDYLDLYLLHQPYGDVMGAWRAMEEAYHAGKIRAIGVSNFYADQLKNLELTMIVQPAVNQIEVNPWYQQPQEVAANQADHVRVEAWAPFAEGQHGIFTDPTISTIAQAHGKTTGQVILRWLLQRGITVIPKSVHQERMAENLAVFDFELTAAEMATLAGLDRGESQFFDHRDPATIEQIFGSSLKQLRKDVD</sequence>
<dbReference type="InterPro" id="IPR023210">
    <property type="entry name" value="NADP_OxRdtase_dom"/>
</dbReference>
<protein>
    <submittedName>
        <fullName evidence="8">Morphine 6-dehydrogenase</fullName>
    </submittedName>
</protein>
<dbReference type="PANTHER" id="PTHR43827:SF3">
    <property type="entry name" value="NADP-DEPENDENT OXIDOREDUCTASE DOMAIN-CONTAINING PROTEIN"/>
    <property type="match status" value="1"/>
</dbReference>
<dbReference type="PROSITE" id="PS00798">
    <property type="entry name" value="ALDOKETO_REDUCTASE_1"/>
    <property type="match status" value="1"/>
</dbReference>
<dbReference type="PANTHER" id="PTHR43827">
    <property type="entry name" value="2,5-DIKETO-D-GLUCONIC ACID REDUCTASE"/>
    <property type="match status" value="1"/>
</dbReference>